<dbReference type="EMBL" id="BARS01039199">
    <property type="protein sequence ID" value="GAG16295.1"/>
    <property type="molecule type" value="Genomic_DNA"/>
</dbReference>
<comment type="caution">
    <text evidence="1">The sequence shown here is derived from an EMBL/GenBank/DDBJ whole genome shotgun (WGS) entry which is preliminary data.</text>
</comment>
<proteinExistence type="predicted"/>
<organism evidence="1">
    <name type="scientific">marine sediment metagenome</name>
    <dbReference type="NCBI Taxonomy" id="412755"/>
    <lineage>
        <taxon>unclassified sequences</taxon>
        <taxon>metagenomes</taxon>
        <taxon>ecological metagenomes</taxon>
    </lineage>
</organism>
<evidence type="ECO:0000313" key="1">
    <source>
        <dbReference type="EMBL" id="GAG16295.1"/>
    </source>
</evidence>
<dbReference type="AlphaFoldDB" id="X0VD51"/>
<gene>
    <name evidence="1" type="ORF">S01H1_59890</name>
</gene>
<reference evidence="1" key="1">
    <citation type="journal article" date="2014" name="Front. Microbiol.">
        <title>High frequency of phylogenetically diverse reductive dehalogenase-homologous genes in deep subseafloor sedimentary metagenomes.</title>
        <authorList>
            <person name="Kawai M."/>
            <person name="Futagami T."/>
            <person name="Toyoda A."/>
            <person name="Takaki Y."/>
            <person name="Nishi S."/>
            <person name="Hori S."/>
            <person name="Arai W."/>
            <person name="Tsubouchi T."/>
            <person name="Morono Y."/>
            <person name="Uchiyama I."/>
            <person name="Ito T."/>
            <person name="Fujiyama A."/>
            <person name="Inagaki F."/>
            <person name="Takami H."/>
        </authorList>
    </citation>
    <scope>NUCLEOTIDE SEQUENCE</scope>
    <source>
        <strain evidence="1">Expedition CK06-06</strain>
    </source>
</reference>
<name>X0VD51_9ZZZZ</name>
<accession>X0VD51</accession>
<feature type="non-terminal residue" evidence="1">
    <location>
        <position position="1"/>
    </location>
</feature>
<protein>
    <submittedName>
        <fullName evidence="1">Uncharacterized protein</fullName>
    </submittedName>
</protein>
<sequence>RREILQRAETRELCSLSSRGRLRWFIKCDYTAPLKPQIGAQPAGR</sequence>